<proteinExistence type="predicted"/>
<reference evidence="1 2" key="1">
    <citation type="submission" date="2016-10" db="EMBL/GenBank/DDBJ databases">
        <authorList>
            <person name="Varghese N."/>
        </authorList>
    </citation>
    <scope>NUCLEOTIDE SEQUENCE [LARGE SCALE GENOMIC DNA]</scope>
</reference>
<dbReference type="EMBL" id="LT882696">
    <property type="protein sequence ID" value="SMY30603.1"/>
    <property type="molecule type" value="Genomic_DNA"/>
</dbReference>
<organism evidence="1 2">
    <name type="scientific">Zymoseptoria tritici ST99CH_1A5</name>
    <dbReference type="NCBI Taxonomy" id="1276529"/>
    <lineage>
        <taxon>Eukaryota</taxon>
        <taxon>Fungi</taxon>
        <taxon>Dikarya</taxon>
        <taxon>Ascomycota</taxon>
        <taxon>Pezizomycotina</taxon>
        <taxon>Dothideomycetes</taxon>
        <taxon>Dothideomycetidae</taxon>
        <taxon>Mycosphaerellales</taxon>
        <taxon>Mycosphaerellaceae</taxon>
        <taxon>Zymoseptoria</taxon>
    </lineage>
</organism>
<sequence length="183" mass="21361">MGGSYSIPTRLPVFELPVEVQALIFGHELRSFADADVDPTSQPALLAAFPTNQLLRDIYYAQNSFVLDVKHHDITPYLDFLQGWTQVARRRRYVPLDNIRAVMSSRPEDRNWDHFERWLRYIFQGRPVKIIAQPSHSTELRMLVMFMDIVDLLADRESWAGIERNWLPGFRKALGALHPEWLL</sequence>
<dbReference type="Proteomes" id="UP000215453">
    <property type="component" value="Chromosome 21"/>
</dbReference>
<evidence type="ECO:0000313" key="1">
    <source>
        <dbReference type="EMBL" id="SMY30603.1"/>
    </source>
</evidence>
<evidence type="ECO:0000313" key="2">
    <source>
        <dbReference type="Proteomes" id="UP000215453"/>
    </source>
</evidence>
<gene>
    <name evidence="1" type="ORF">ZT1A5_G12058</name>
</gene>
<accession>A0A1Y6M1V2</accession>
<protein>
    <submittedName>
        <fullName evidence="1">Uncharacterized protein</fullName>
    </submittedName>
</protein>
<dbReference type="AlphaFoldDB" id="A0A1Y6M1V2"/>
<name>A0A1Y6M1V2_ZYMTR</name>